<reference evidence="1 2" key="1">
    <citation type="submission" date="2019-07" db="EMBL/GenBank/DDBJ databases">
        <title>New species of Amycolatopsis and Streptomyces.</title>
        <authorList>
            <person name="Duangmal K."/>
            <person name="Teo W.F.A."/>
            <person name="Lipun K."/>
        </authorList>
    </citation>
    <scope>NUCLEOTIDE SEQUENCE [LARGE SCALE GENOMIC DNA]</scope>
    <source>
        <strain evidence="1 2">TISTR 2346</strain>
    </source>
</reference>
<dbReference type="Proteomes" id="UP000326979">
    <property type="component" value="Unassembled WGS sequence"/>
</dbReference>
<protein>
    <submittedName>
        <fullName evidence="1">Uncharacterized protein</fullName>
    </submittedName>
</protein>
<sequence length="153" mass="16770">MHHTPSGSRTRIFEVSTLYGAATLAAALDAGLFGPRDDGRRILLVSNNAPIPETAAQLPEMPGFDRVAGRFDRVLDYNREISPYHPGTWVPKPTDAILLRRLLARQWELGDDPVELVVESVTAAPAKALTEIFTDADVHVYADGLMSYGPTRD</sequence>
<evidence type="ECO:0000313" key="2">
    <source>
        <dbReference type="Proteomes" id="UP000326979"/>
    </source>
</evidence>
<name>A0A5N8W864_9ACTN</name>
<feature type="non-terminal residue" evidence="1">
    <location>
        <position position="153"/>
    </location>
</feature>
<dbReference type="EMBL" id="VJZE01000162">
    <property type="protein sequence ID" value="MPY42588.1"/>
    <property type="molecule type" value="Genomic_DNA"/>
</dbReference>
<keyword evidence="2" id="KW-1185">Reference proteome</keyword>
<comment type="caution">
    <text evidence="1">The sequence shown here is derived from an EMBL/GenBank/DDBJ whole genome shotgun (WGS) entry which is preliminary data.</text>
</comment>
<accession>A0A5N8W864</accession>
<dbReference type="AlphaFoldDB" id="A0A5N8W864"/>
<organism evidence="1 2">
    <name type="scientific">Streptomyces phyllanthi</name>
    <dbReference type="NCBI Taxonomy" id="1803180"/>
    <lineage>
        <taxon>Bacteria</taxon>
        <taxon>Bacillati</taxon>
        <taxon>Actinomycetota</taxon>
        <taxon>Actinomycetes</taxon>
        <taxon>Kitasatosporales</taxon>
        <taxon>Streptomycetaceae</taxon>
        <taxon>Streptomyces</taxon>
    </lineage>
</organism>
<gene>
    <name evidence="1" type="ORF">FNH04_22590</name>
</gene>
<proteinExistence type="predicted"/>
<evidence type="ECO:0000313" key="1">
    <source>
        <dbReference type="EMBL" id="MPY42588.1"/>
    </source>
</evidence>